<sequence length="62" mass="7411">MTTKEKYENKLQKLNERFDKLKAEMIEAYDKGDNEKGHRLNDRLENMLDVILLTETVLENLK</sequence>
<proteinExistence type="predicted"/>
<evidence type="ECO:0000313" key="3">
    <source>
        <dbReference type="Proteomes" id="UP000204463"/>
    </source>
</evidence>
<evidence type="ECO:0000313" key="2">
    <source>
        <dbReference type="EMBL" id="AKG94454.1"/>
    </source>
</evidence>
<dbReference type="KEGG" id="vg:29123257"/>
<dbReference type="RefSeq" id="YP_009303751.1">
    <property type="nucleotide sequence ID" value="NC_031260.1"/>
</dbReference>
<dbReference type="Proteomes" id="UP000204463">
    <property type="component" value="Segment"/>
</dbReference>
<organism evidence="2 3">
    <name type="scientific">Enterococcus phage Ec-ZZ2</name>
    <dbReference type="NCBI Taxonomy" id="1647400"/>
    <lineage>
        <taxon>Viruses</taxon>
        <taxon>Duplodnaviria</taxon>
        <taxon>Heunggongvirae</taxon>
        <taxon>Uroviricota</taxon>
        <taxon>Caudoviricetes</taxon>
        <taxon>Efquatrovirus</taxon>
        <taxon>Efquatrovirus EcZZ2</taxon>
    </lineage>
</organism>
<gene>
    <name evidence="2" type="ORF">ZZ2_052</name>
</gene>
<dbReference type="GeneID" id="29123257"/>
<dbReference type="EMBL" id="KR131750">
    <property type="protein sequence ID" value="AKG94454.1"/>
    <property type="molecule type" value="Genomic_DNA"/>
</dbReference>
<dbReference type="OrthoDB" id="25039at10239"/>
<feature type="coiled-coil region" evidence="1">
    <location>
        <begin position="4"/>
        <end position="31"/>
    </location>
</feature>
<name>A0A139ZW12_9CAUD</name>
<protein>
    <submittedName>
        <fullName evidence="2">Uncharacterized protein</fullName>
    </submittedName>
</protein>
<reference evidence="3" key="1">
    <citation type="submission" date="2015-04" db="EMBL/GenBank/DDBJ databases">
        <authorList>
            <person name="Sun Y."/>
            <person name="Li J."/>
            <person name="Shi H."/>
            <person name="Su S."/>
            <person name="Zhang Z."/>
        </authorList>
    </citation>
    <scope>NUCLEOTIDE SEQUENCE [LARGE SCALE GENOMIC DNA]</scope>
</reference>
<keyword evidence="1" id="KW-0175">Coiled coil</keyword>
<accession>A0A139ZW12</accession>
<evidence type="ECO:0000256" key="1">
    <source>
        <dbReference type="SAM" id="Coils"/>
    </source>
</evidence>
<keyword evidence="3" id="KW-1185">Reference proteome</keyword>